<reference evidence="2 3" key="1">
    <citation type="submission" date="2019-10" db="EMBL/GenBank/DDBJ databases">
        <title>Description of Paenibacillus humi sp. nov.</title>
        <authorList>
            <person name="Carlier A."/>
            <person name="Qi S."/>
        </authorList>
    </citation>
    <scope>NUCLEOTIDE SEQUENCE [LARGE SCALE GENOMIC DNA]</scope>
    <source>
        <strain evidence="2 3">LMG 31461</strain>
    </source>
</reference>
<comment type="caution">
    <text evidence="2">The sequence shown here is derived from an EMBL/GenBank/DDBJ whole genome shotgun (WGS) entry which is preliminary data.</text>
</comment>
<organism evidence="2 3">
    <name type="scientific">Paenibacillus plantarum</name>
    <dbReference type="NCBI Taxonomy" id="2654975"/>
    <lineage>
        <taxon>Bacteria</taxon>
        <taxon>Bacillati</taxon>
        <taxon>Bacillota</taxon>
        <taxon>Bacilli</taxon>
        <taxon>Bacillales</taxon>
        <taxon>Paenibacillaceae</taxon>
        <taxon>Paenibacillus</taxon>
    </lineage>
</organism>
<dbReference type="InterPro" id="IPR016024">
    <property type="entry name" value="ARM-type_fold"/>
</dbReference>
<dbReference type="Proteomes" id="UP000653578">
    <property type="component" value="Unassembled WGS sequence"/>
</dbReference>
<dbReference type="Gene3D" id="1.25.10.10">
    <property type="entry name" value="Leucine-rich Repeat Variant"/>
    <property type="match status" value="1"/>
</dbReference>
<dbReference type="InterPro" id="IPR011989">
    <property type="entry name" value="ARM-like"/>
</dbReference>
<name>A0ABX1XA32_9BACL</name>
<sequence length="1126" mass="130065">MIIQSYVNEMTEVLQACGFTESEILTGLAYIEGNILKDELIVSVAPKDFKLLQREQRRKTWALLSTLRKKKVDSERIGRYLSLFIHIGKDSFLETSADFNMEDALWRRGCLRLVTQYEVPYTIVWEWMLAKSKFVDYRGNPESYALEFVELLAQSEPDLLHKLYPDQDVAVQPYIAALLTKHNGEDYEALAWFENHFHQLASADLLDTDKRSQLRNCVYLAVTVKNHSRVAFEYLKKLINEDPNAFVTNCRMAFYHNRDKELRKIPGMLEEFGALREHYLINLAEPGLGSRDGSYDDVLREEFADRPESFRKAIEMSHGLKTIHLCRIVWEKDEEKPYLSEALREFASYLESLIPNDPQLHAYFRGEIPFSDVERYLRHLHETSTGSNYRRLLDLKDLRNLSEMFDRGLCFLAYADMETLWIMGSWMSDKGFTVTELADRMTNAGGDSSILLPMIVTKSYAQHSSGDEAYNQTGYQYLKSYIRVQGEVIVALLQDSEDNKYTKKFLLEELYQSNNEKYIPLISTYLKDDNKVVRDTSITLLREYPAALPFVKPYLIHKKPAIRESAVQLLSSWNDEPSHVELELLLHSEKNEKIKMLILNILKEKPEITHQEPISQDDIASYCMSKLIHAKLQQLDWIPFDELPLIRLKANQQVIEPVISQYLFYTYAIQNEIVMNWEARSVAEHLEPEDLSQVAWSLLQHWLESGAEVQKKWIMAFATMFGDERSINQLHSCILKWPLESRIALAADTVKALVLSKKNSGLLIVDQLARKSKFKQLKKTALEALAKAAKELDIDPEELADRIISNLGFNSTGQQVFQFGDSELKLILTNKLEIRIEDAGGNTYKSLPTPRKHEDGKQIKSAMDDFKQLKKELKLVKDSITIRLEQAMSTRRYWTKQAWESLFKENAILHFFARSLIWGTYTEGKELQNTFLYLDDGSYISADHCVVVLEENSYIRLSHPLELKQASLELWREQLEKLEITQPVAQLDRKVFRPEQGESLRIEHFGGVQVNGFSLLGKLTKAGWQRGSIVDGGGYDEFFKENEHLGVGVNLTFSGTSAGYEDETVTVYDLVFYIAGKVKRGPYIYSNIQEEELIRPSDIPNYFYSEILYDVDQALSARVGFVEDWK</sequence>
<accession>A0ABX1XA32</accession>
<dbReference type="InterPro" id="IPR025406">
    <property type="entry name" value="DUF4132"/>
</dbReference>
<keyword evidence="3" id="KW-1185">Reference proteome</keyword>
<dbReference type="RefSeq" id="WP_171630522.1">
    <property type="nucleotide sequence ID" value="NZ_WHNY01000040.1"/>
</dbReference>
<feature type="domain" description="DUF4132" evidence="1">
    <location>
        <begin position="841"/>
        <end position="1024"/>
    </location>
</feature>
<dbReference type="SUPFAM" id="SSF48371">
    <property type="entry name" value="ARM repeat"/>
    <property type="match status" value="1"/>
</dbReference>
<protein>
    <submittedName>
        <fullName evidence="2">DUF4132 domain-containing protein</fullName>
    </submittedName>
</protein>
<dbReference type="EMBL" id="WHNY01000040">
    <property type="protein sequence ID" value="NOU64805.1"/>
    <property type="molecule type" value="Genomic_DNA"/>
</dbReference>
<evidence type="ECO:0000313" key="3">
    <source>
        <dbReference type="Proteomes" id="UP000653578"/>
    </source>
</evidence>
<dbReference type="Pfam" id="PF13569">
    <property type="entry name" value="DUF4132"/>
    <property type="match status" value="1"/>
</dbReference>
<gene>
    <name evidence="2" type="ORF">GC096_12280</name>
</gene>
<evidence type="ECO:0000313" key="2">
    <source>
        <dbReference type="EMBL" id="NOU64805.1"/>
    </source>
</evidence>
<proteinExistence type="predicted"/>
<evidence type="ECO:0000259" key="1">
    <source>
        <dbReference type="Pfam" id="PF13569"/>
    </source>
</evidence>